<comment type="caution">
    <text evidence="3">The sequence shown here is derived from an EMBL/GenBank/DDBJ whole genome shotgun (WGS) entry which is preliminary data.</text>
</comment>
<dbReference type="GO" id="GO:0016787">
    <property type="term" value="F:hydrolase activity"/>
    <property type="evidence" value="ECO:0007669"/>
    <property type="project" value="UniProtKB-KW"/>
</dbReference>
<evidence type="ECO:0000313" key="4">
    <source>
        <dbReference type="Proteomes" id="UP001165366"/>
    </source>
</evidence>
<accession>A0ABS9KAC9</accession>
<keyword evidence="3" id="KW-0378">Hydrolase</keyword>
<evidence type="ECO:0000256" key="1">
    <source>
        <dbReference type="SAM" id="Phobius"/>
    </source>
</evidence>
<reference evidence="3" key="2">
    <citation type="submission" date="2024-05" db="EMBL/GenBank/DDBJ databases">
        <title>Rhodohalobacter halophilus gen. nov., sp. nov., a moderately halophilic member of the family Balneolaceae.</title>
        <authorList>
            <person name="Xia J."/>
        </authorList>
    </citation>
    <scope>NUCLEOTIDE SEQUENCE</scope>
    <source>
        <strain evidence="3">WB101</strain>
    </source>
</reference>
<keyword evidence="4" id="KW-1185">Reference proteome</keyword>
<keyword evidence="1" id="KW-0812">Transmembrane</keyword>
<evidence type="ECO:0000259" key="2">
    <source>
        <dbReference type="Pfam" id="PF13088"/>
    </source>
</evidence>
<proteinExistence type="predicted"/>
<reference evidence="3" key="1">
    <citation type="submission" date="2022-01" db="EMBL/GenBank/DDBJ databases">
        <authorList>
            <person name="Wang Y."/>
        </authorList>
    </citation>
    <scope>NUCLEOTIDE SEQUENCE</scope>
    <source>
        <strain evidence="3">WB101</strain>
    </source>
</reference>
<dbReference type="EMBL" id="JAKLWS010000003">
    <property type="protein sequence ID" value="MCG2587804.1"/>
    <property type="molecule type" value="Genomic_DNA"/>
</dbReference>
<feature type="transmembrane region" description="Helical" evidence="1">
    <location>
        <begin position="12"/>
        <end position="28"/>
    </location>
</feature>
<gene>
    <name evidence="3" type="ORF">L6773_04460</name>
</gene>
<evidence type="ECO:0000313" key="3">
    <source>
        <dbReference type="EMBL" id="MCG2587804.1"/>
    </source>
</evidence>
<dbReference type="InterPro" id="IPR011040">
    <property type="entry name" value="Sialidase"/>
</dbReference>
<dbReference type="RefSeq" id="WP_237852647.1">
    <property type="nucleotide sequence ID" value="NZ_JAKLWS010000003.1"/>
</dbReference>
<feature type="domain" description="Sialidase" evidence="2">
    <location>
        <begin position="162"/>
        <end position="364"/>
    </location>
</feature>
<keyword evidence="1" id="KW-0472">Membrane</keyword>
<keyword evidence="1" id="KW-1133">Transmembrane helix</keyword>
<dbReference type="Pfam" id="PF13088">
    <property type="entry name" value="BNR_2"/>
    <property type="match status" value="1"/>
</dbReference>
<sequence length="394" mass="45124">MASYLKKNQYQFLVIILLGFIFLGVNHIKEFNKYDNPDDIRHLKVYYEEGKFAGWPANNGIWSWGDEVLVGFVQADHMDRSGHTYDQSTTRYKYARSLDGGKTWNIEDAYNAGKTALSHDHKGIEPKSTPEELNESIDFSHPDLVFTLSRMNNHDGPSHFYYSYNRGKEFEGPFALPNLGTQGIAARTDYIVDGKNEASIFLTIAKENQREGRVAMFRTFDGGLTWTNHAWLGDEPEGFDIMPSSVRLSQNEMLTTIRSRDIDPRRDYLKAFYSDDNGDNWKKLNEPAFDTGAGGSPPALVKLQDGRLALSYIFRSKYGSRVHLRLSDDNGQSWSHEITLRSNDDATNDVGYPRMIQRSDGKLVVIYYWNHAVDESNTPYRYIAATIFDPDQWK</sequence>
<dbReference type="PANTHER" id="PTHR43752:SF2">
    <property type="entry name" value="BNR_ASP-BOX REPEAT FAMILY PROTEIN"/>
    <property type="match status" value="1"/>
</dbReference>
<dbReference type="SUPFAM" id="SSF50939">
    <property type="entry name" value="Sialidases"/>
    <property type="match status" value="1"/>
</dbReference>
<dbReference type="PANTHER" id="PTHR43752">
    <property type="entry name" value="BNR/ASP-BOX REPEAT FAMILY PROTEIN"/>
    <property type="match status" value="1"/>
</dbReference>
<dbReference type="Proteomes" id="UP001165366">
    <property type="component" value="Unassembled WGS sequence"/>
</dbReference>
<protein>
    <submittedName>
        <fullName evidence="3">Glycoside hydrolase</fullName>
    </submittedName>
</protein>
<name>A0ABS9KAC9_9BACT</name>
<dbReference type="CDD" id="cd15482">
    <property type="entry name" value="Sialidase_non-viral"/>
    <property type="match status" value="1"/>
</dbReference>
<dbReference type="Gene3D" id="2.120.10.10">
    <property type="match status" value="1"/>
</dbReference>
<dbReference type="InterPro" id="IPR036278">
    <property type="entry name" value="Sialidase_sf"/>
</dbReference>
<organism evidence="3 4">
    <name type="scientific">Rhodohalobacter sulfatireducens</name>
    <dbReference type="NCBI Taxonomy" id="2911366"/>
    <lineage>
        <taxon>Bacteria</taxon>
        <taxon>Pseudomonadati</taxon>
        <taxon>Balneolota</taxon>
        <taxon>Balneolia</taxon>
        <taxon>Balneolales</taxon>
        <taxon>Balneolaceae</taxon>
        <taxon>Rhodohalobacter</taxon>
    </lineage>
</organism>